<evidence type="ECO:0000313" key="1">
    <source>
        <dbReference type="EMBL" id="KAK1282534.1"/>
    </source>
</evidence>
<organism evidence="1 2">
    <name type="scientific">Acorus calamus</name>
    <name type="common">Sweet flag</name>
    <dbReference type="NCBI Taxonomy" id="4465"/>
    <lineage>
        <taxon>Eukaryota</taxon>
        <taxon>Viridiplantae</taxon>
        <taxon>Streptophyta</taxon>
        <taxon>Embryophyta</taxon>
        <taxon>Tracheophyta</taxon>
        <taxon>Spermatophyta</taxon>
        <taxon>Magnoliopsida</taxon>
        <taxon>Liliopsida</taxon>
        <taxon>Acoraceae</taxon>
        <taxon>Acorus</taxon>
    </lineage>
</organism>
<name>A0AAV9C1K4_ACOCL</name>
<reference evidence="1" key="1">
    <citation type="journal article" date="2023" name="Nat. Commun.">
        <title>Diploid and tetraploid genomes of Acorus and the evolution of monocots.</title>
        <authorList>
            <person name="Ma L."/>
            <person name="Liu K.W."/>
            <person name="Li Z."/>
            <person name="Hsiao Y.Y."/>
            <person name="Qi Y."/>
            <person name="Fu T."/>
            <person name="Tang G.D."/>
            <person name="Zhang D."/>
            <person name="Sun W.H."/>
            <person name="Liu D.K."/>
            <person name="Li Y."/>
            <person name="Chen G.Z."/>
            <person name="Liu X.D."/>
            <person name="Liao X.Y."/>
            <person name="Jiang Y.T."/>
            <person name="Yu X."/>
            <person name="Hao Y."/>
            <person name="Huang J."/>
            <person name="Zhao X.W."/>
            <person name="Ke S."/>
            <person name="Chen Y.Y."/>
            <person name="Wu W.L."/>
            <person name="Hsu J.L."/>
            <person name="Lin Y.F."/>
            <person name="Huang M.D."/>
            <person name="Li C.Y."/>
            <person name="Huang L."/>
            <person name="Wang Z.W."/>
            <person name="Zhao X."/>
            <person name="Zhong W.Y."/>
            <person name="Peng D.H."/>
            <person name="Ahmad S."/>
            <person name="Lan S."/>
            <person name="Zhang J.S."/>
            <person name="Tsai W.C."/>
            <person name="Van de Peer Y."/>
            <person name="Liu Z.J."/>
        </authorList>
    </citation>
    <scope>NUCLEOTIDE SEQUENCE</scope>
    <source>
        <strain evidence="1">CP</strain>
    </source>
</reference>
<evidence type="ECO:0000313" key="2">
    <source>
        <dbReference type="Proteomes" id="UP001180020"/>
    </source>
</evidence>
<accession>A0AAV9C1K4</accession>
<sequence>MEMVHPRGFTVQRRTLTSPTFTPTGSNVEYHVVDSDIIFVFANTPSKTHGLGAGKAAYLTYV</sequence>
<gene>
    <name evidence="1" type="primary">UGD1</name>
    <name evidence="1" type="ORF">QJS10_CPB22g00338</name>
</gene>
<dbReference type="EMBL" id="JAUJYO010000022">
    <property type="protein sequence ID" value="KAK1282534.1"/>
    <property type="molecule type" value="Genomic_DNA"/>
</dbReference>
<protein>
    <submittedName>
        <fullName evidence="1">UDP-glucose 6-dehydrogenase 1</fullName>
    </submittedName>
</protein>
<keyword evidence="2" id="KW-1185">Reference proteome</keyword>
<proteinExistence type="predicted"/>
<dbReference type="Proteomes" id="UP001180020">
    <property type="component" value="Unassembled WGS sequence"/>
</dbReference>
<reference evidence="1" key="2">
    <citation type="submission" date="2023-06" db="EMBL/GenBank/DDBJ databases">
        <authorList>
            <person name="Ma L."/>
            <person name="Liu K.-W."/>
            <person name="Li Z."/>
            <person name="Hsiao Y.-Y."/>
            <person name="Qi Y."/>
            <person name="Fu T."/>
            <person name="Tang G."/>
            <person name="Zhang D."/>
            <person name="Sun W.-H."/>
            <person name="Liu D.-K."/>
            <person name="Li Y."/>
            <person name="Chen G.-Z."/>
            <person name="Liu X.-D."/>
            <person name="Liao X.-Y."/>
            <person name="Jiang Y.-T."/>
            <person name="Yu X."/>
            <person name="Hao Y."/>
            <person name="Huang J."/>
            <person name="Zhao X.-W."/>
            <person name="Ke S."/>
            <person name="Chen Y.-Y."/>
            <person name="Wu W.-L."/>
            <person name="Hsu J.-L."/>
            <person name="Lin Y.-F."/>
            <person name="Huang M.-D."/>
            <person name="Li C.-Y."/>
            <person name="Huang L."/>
            <person name="Wang Z.-W."/>
            <person name="Zhao X."/>
            <person name="Zhong W.-Y."/>
            <person name="Peng D.-H."/>
            <person name="Ahmad S."/>
            <person name="Lan S."/>
            <person name="Zhang J.-S."/>
            <person name="Tsai W.-C."/>
            <person name="Van De Peer Y."/>
            <person name="Liu Z.-J."/>
        </authorList>
    </citation>
    <scope>NUCLEOTIDE SEQUENCE</scope>
    <source>
        <strain evidence="1">CP</strain>
        <tissue evidence="1">Leaves</tissue>
    </source>
</reference>
<dbReference type="AlphaFoldDB" id="A0AAV9C1K4"/>
<comment type="caution">
    <text evidence="1">The sequence shown here is derived from an EMBL/GenBank/DDBJ whole genome shotgun (WGS) entry which is preliminary data.</text>
</comment>